<feature type="compositionally biased region" description="Low complexity" evidence="1">
    <location>
        <begin position="16"/>
        <end position="29"/>
    </location>
</feature>
<reference evidence="2" key="1">
    <citation type="submission" date="2022-07" db="EMBL/GenBank/DDBJ databases">
        <title>Phylogenomic reconstructions and comparative analyses of Kickxellomycotina fungi.</title>
        <authorList>
            <person name="Reynolds N.K."/>
            <person name="Stajich J.E."/>
            <person name="Barry K."/>
            <person name="Grigoriev I.V."/>
            <person name="Crous P."/>
            <person name="Smith M.E."/>
        </authorList>
    </citation>
    <scope>NUCLEOTIDE SEQUENCE</scope>
    <source>
        <strain evidence="2">IMI 214461</strain>
    </source>
</reference>
<feature type="compositionally biased region" description="Basic and acidic residues" evidence="1">
    <location>
        <begin position="47"/>
        <end position="60"/>
    </location>
</feature>
<dbReference type="Proteomes" id="UP001150907">
    <property type="component" value="Unassembled WGS sequence"/>
</dbReference>
<dbReference type="AlphaFoldDB" id="A0A9W8EG10"/>
<gene>
    <name evidence="2" type="ORF">H4R26_002032</name>
</gene>
<dbReference type="OrthoDB" id="5597211at2759"/>
<proteinExistence type="predicted"/>
<comment type="caution">
    <text evidence="2">The sequence shown here is derived from an EMBL/GenBank/DDBJ whole genome shotgun (WGS) entry which is preliminary data.</text>
</comment>
<feature type="region of interest" description="Disordered" evidence="1">
    <location>
        <begin position="16"/>
        <end position="78"/>
    </location>
</feature>
<accession>A0A9W8EG10</accession>
<organism evidence="2 3">
    <name type="scientific">Coemansia thaxteri</name>
    <dbReference type="NCBI Taxonomy" id="2663907"/>
    <lineage>
        <taxon>Eukaryota</taxon>
        <taxon>Fungi</taxon>
        <taxon>Fungi incertae sedis</taxon>
        <taxon>Zoopagomycota</taxon>
        <taxon>Kickxellomycotina</taxon>
        <taxon>Kickxellomycetes</taxon>
        <taxon>Kickxellales</taxon>
        <taxon>Kickxellaceae</taxon>
        <taxon>Coemansia</taxon>
    </lineage>
</organism>
<name>A0A9W8EG10_9FUNG</name>
<evidence type="ECO:0000256" key="1">
    <source>
        <dbReference type="SAM" id="MobiDB-lite"/>
    </source>
</evidence>
<keyword evidence="3" id="KW-1185">Reference proteome</keyword>
<dbReference type="EMBL" id="JANBQF010000110">
    <property type="protein sequence ID" value="KAJ2005275.1"/>
    <property type="molecule type" value="Genomic_DNA"/>
</dbReference>
<sequence length="314" mass="34488">MIHRCKLAVRSAAPPSIRSISSTSYGGSSNFVAGKQGYAPGFPPPRHCRDAPQPRAEPPKASDLPAPQKKSKRGGDNYREKLRALRFAYMHEHLEAQETRREQRAASLAAARERHRDLREKVRRERTEYETQVRDDPLSAANVLNGEGQTVVRNLIANNGLSGEKEIGFRGLAPPRVSISMPVEGNAARADERARNRRVAGSRRHEDNVQALMALFHSAESFVHYGNLASKINEVLAALTVSHRSLGEMVESLNKNGGVTTPAETARRTRELENTLQGTAGPKGGLGHAGLVQWLDEHPADAAGIRHVEEDEKD</sequence>
<protein>
    <submittedName>
        <fullName evidence="2">Uncharacterized protein</fullName>
    </submittedName>
</protein>
<evidence type="ECO:0000313" key="2">
    <source>
        <dbReference type="EMBL" id="KAJ2005275.1"/>
    </source>
</evidence>
<evidence type="ECO:0000313" key="3">
    <source>
        <dbReference type="Proteomes" id="UP001150907"/>
    </source>
</evidence>